<dbReference type="Proteomes" id="UP000652219">
    <property type="component" value="Unassembled WGS sequence"/>
</dbReference>
<proteinExistence type="predicted"/>
<accession>A0A8H6JPG8</accession>
<evidence type="ECO:0000313" key="3">
    <source>
        <dbReference type="Proteomes" id="UP000652219"/>
    </source>
</evidence>
<comment type="caution">
    <text evidence="2">The sequence shown here is derived from an EMBL/GenBank/DDBJ whole genome shotgun (WGS) entry which is preliminary data.</text>
</comment>
<sequence length="166" mass="19208">MIRANDDQNEQDRMEEQPVRVRSADEQALRLNDAGFIFAASCEPFEDEGPGEIHEVVRRLLQMAPGQHSYNPTANNVVGRVTLFVDNALYLRNQQPNLRPIDFWTEVSEIVGGDKTVRKVQQAYPFVIVDKYRGARQTFIGVVIERERHQFKLQKLWALLDKLQEL</sequence>
<name>A0A8H6JPG8_9PEZI</name>
<organism evidence="2 3">
    <name type="scientific">Colletotrichum sojae</name>
    <dbReference type="NCBI Taxonomy" id="2175907"/>
    <lineage>
        <taxon>Eukaryota</taxon>
        <taxon>Fungi</taxon>
        <taxon>Dikarya</taxon>
        <taxon>Ascomycota</taxon>
        <taxon>Pezizomycotina</taxon>
        <taxon>Sordariomycetes</taxon>
        <taxon>Hypocreomycetidae</taxon>
        <taxon>Glomerellales</taxon>
        <taxon>Glomerellaceae</taxon>
        <taxon>Colletotrichum</taxon>
        <taxon>Colletotrichum orchidearum species complex</taxon>
    </lineage>
</organism>
<dbReference type="AlphaFoldDB" id="A0A8H6JPG8"/>
<keyword evidence="3" id="KW-1185">Reference proteome</keyword>
<protein>
    <submittedName>
        <fullName evidence="2">Uncharacterized protein</fullName>
    </submittedName>
</protein>
<evidence type="ECO:0000313" key="2">
    <source>
        <dbReference type="EMBL" id="KAF6816420.1"/>
    </source>
</evidence>
<evidence type="ECO:0000256" key="1">
    <source>
        <dbReference type="SAM" id="MobiDB-lite"/>
    </source>
</evidence>
<dbReference type="EMBL" id="WIGN01000028">
    <property type="protein sequence ID" value="KAF6816420.1"/>
    <property type="molecule type" value="Genomic_DNA"/>
</dbReference>
<reference evidence="2 3" key="1">
    <citation type="journal article" date="2020" name="Phytopathology">
        <title>Genome Sequence Resources of Colletotrichum truncatum, C. plurivorum, C. musicola, and C. sojae: Four Species Pathogenic to Soybean (Glycine max).</title>
        <authorList>
            <person name="Rogerio F."/>
            <person name="Boufleur T.R."/>
            <person name="Ciampi-Guillardi M."/>
            <person name="Sukno S.A."/>
            <person name="Thon M.R."/>
            <person name="Massola Junior N.S."/>
            <person name="Baroncelli R."/>
        </authorList>
    </citation>
    <scope>NUCLEOTIDE SEQUENCE [LARGE SCALE GENOMIC DNA]</scope>
    <source>
        <strain evidence="2 3">LFN0009</strain>
    </source>
</reference>
<feature type="region of interest" description="Disordered" evidence="1">
    <location>
        <begin position="1"/>
        <end position="21"/>
    </location>
</feature>
<gene>
    <name evidence="2" type="ORF">CSOJ01_03043</name>
</gene>